<dbReference type="InterPro" id="IPR036979">
    <property type="entry name" value="CM_dom_sf"/>
</dbReference>
<feature type="domain" description="Chorismate mutase" evidence="1">
    <location>
        <begin position="1"/>
        <end position="60"/>
    </location>
</feature>
<accession>A0AAE5HAT4</accession>
<dbReference type="InterPro" id="IPR002701">
    <property type="entry name" value="CM_II_prokaryot"/>
</dbReference>
<dbReference type="GO" id="GO:0004106">
    <property type="term" value="F:chorismate mutase activity"/>
    <property type="evidence" value="ECO:0007669"/>
    <property type="project" value="InterPro"/>
</dbReference>
<dbReference type="SUPFAM" id="SSF48600">
    <property type="entry name" value="Chorismate mutase II"/>
    <property type="match status" value="1"/>
</dbReference>
<organism evidence="2 3">
    <name type="scientific">Clostridium beijerinckii</name>
    <name type="common">Clostridium MP</name>
    <dbReference type="NCBI Taxonomy" id="1520"/>
    <lineage>
        <taxon>Bacteria</taxon>
        <taxon>Bacillati</taxon>
        <taxon>Bacillota</taxon>
        <taxon>Clostridia</taxon>
        <taxon>Eubacteriales</taxon>
        <taxon>Clostridiaceae</taxon>
        <taxon>Clostridium</taxon>
    </lineage>
</organism>
<dbReference type="RefSeq" id="WP_023976613.1">
    <property type="nucleotide sequence ID" value="NZ_JABTDW010000001.1"/>
</dbReference>
<reference evidence="2" key="1">
    <citation type="submission" date="2020-06" db="EMBL/GenBank/DDBJ databases">
        <title>Genomic insights into acetone-butanol-ethanol (ABE) fermentation by sequencing solventogenic clostridia strains.</title>
        <authorList>
            <person name="Brown S."/>
        </authorList>
    </citation>
    <scope>NUCLEOTIDE SEQUENCE</scope>
    <source>
        <strain evidence="2">DJ123</strain>
    </source>
</reference>
<evidence type="ECO:0000313" key="3">
    <source>
        <dbReference type="Proteomes" id="UP000822184"/>
    </source>
</evidence>
<dbReference type="GO" id="GO:0046417">
    <property type="term" value="P:chorismate metabolic process"/>
    <property type="evidence" value="ECO:0007669"/>
    <property type="project" value="InterPro"/>
</dbReference>
<name>A0AAE5HAT4_CLOBE</name>
<evidence type="ECO:0000313" key="2">
    <source>
        <dbReference type="EMBL" id="NSB17151.1"/>
    </source>
</evidence>
<dbReference type="EMBL" id="JABTDW010000001">
    <property type="protein sequence ID" value="NSB17151.1"/>
    <property type="molecule type" value="Genomic_DNA"/>
</dbReference>
<gene>
    <name evidence="2" type="ORF">BCD95_005410</name>
</gene>
<proteinExistence type="predicted"/>
<evidence type="ECO:0000259" key="1">
    <source>
        <dbReference type="PROSITE" id="PS51168"/>
    </source>
</evidence>
<sequence length="60" mass="7252">MSDKNDYRTRIEEIDKKIIKLFEEKMDLVIKIVNYKKANNLPIYNMDGEKEEKPSTFQKK</sequence>
<dbReference type="AlphaFoldDB" id="A0AAE5HAT4"/>
<dbReference type="Gene3D" id="1.20.59.10">
    <property type="entry name" value="Chorismate mutase"/>
    <property type="match status" value="1"/>
</dbReference>
<comment type="caution">
    <text evidence="2">The sequence shown here is derived from an EMBL/GenBank/DDBJ whole genome shotgun (WGS) entry which is preliminary data.</text>
</comment>
<dbReference type="InterPro" id="IPR036263">
    <property type="entry name" value="Chorismate_II_sf"/>
</dbReference>
<dbReference type="PROSITE" id="PS51168">
    <property type="entry name" value="CHORISMATE_MUT_2"/>
    <property type="match status" value="1"/>
</dbReference>
<dbReference type="Pfam" id="PF01817">
    <property type="entry name" value="CM_2"/>
    <property type="match status" value="1"/>
</dbReference>
<protein>
    <submittedName>
        <fullName evidence="2">Chorismate mutase</fullName>
    </submittedName>
</protein>
<dbReference type="Proteomes" id="UP000822184">
    <property type="component" value="Unassembled WGS sequence"/>
</dbReference>